<dbReference type="OrthoDB" id="73003at2759"/>
<proteinExistence type="predicted"/>
<feature type="transmembrane region" description="Helical" evidence="1">
    <location>
        <begin position="547"/>
        <end position="566"/>
    </location>
</feature>
<gene>
    <name evidence="2" type="ORF">ACHHYP_02486</name>
</gene>
<dbReference type="AlphaFoldDB" id="A0A1V9Z666"/>
<keyword evidence="1" id="KW-0472">Membrane</keyword>
<dbReference type="EMBL" id="JNBR01000405">
    <property type="protein sequence ID" value="OQR93503.1"/>
    <property type="molecule type" value="Genomic_DNA"/>
</dbReference>
<keyword evidence="1" id="KW-0812">Transmembrane</keyword>
<feature type="transmembrane region" description="Helical" evidence="1">
    <location>
        <begin position="900"/>
        <end position="921"/>
    </location>
</feature>
<feature type="transmembrane region" description="Helical" evidence="1">
    <location>
        <begin position="201"/>
        <end position="220"/>
    </location>
</feature>
<feature type="transmembrane region" description="Helical" evidence="1">
    <location>
        <begin position="379"/>
        <end position="398"/>
    </location>
</feature>
<dbReference type="Proteomes" id="UP000243579">
    <property type="component" value="Unassembled WGS sequence"/>
</dbReference>
<evidence type="ECO:0000313" key="3">
    <source>
        <dbReference type="Proteomes" id="UP000243579"/>
    </source>
</evidence>
<evidence type="ECO:0000313" key="2">
    <source>
        <dbReference type="EMBL" id="OQR93503.1"/>
    </source>
</evidence>
<evidence type="ECO:0000256" key="1">
    <source>
        <dbReference type="SAM" id="Phobius"/>
    </source>
</evidence>
<feature type="transmembrane region" description="Helical" evidence="1">
    <location>
        <begin position="289"/>
        <end position="310"/>
    </location>
</feature>
<keyword evidence="1" id="KW-1133">Transmembrane helix</keyword>
<feature type="transmembrane region" description="Helical" evidence="1">
    <location>
        <begin position="20"/>
        <end position="41"/>
    </location>
</feature>
<keyword evidence="3" id="KW-1185">Reference proteome</keyword>
<evidence type="ECO:0008006" key="4">
    <source>
        <dbReference type="Google" id="ProtNLM"/>
    </source>
</evidence>
<organism evidence="2 3">
    <name type="scientific">Achlya hypogyna</name>
    <name type="common">Oomycete</name>
    <name type="synonym">Protoachlya hypogyna</name>
    <dbReference type="NCBI Taxonomy" id="1202772"/>
    <lineage>
        <taxon>Eukaryota</taxon>
        <taxon>Sar</taxon>
        <taxon>Stramenopiles</taxon>
        <taxon>Oomycota</taxon>
        <taxon>Saprolegniomycetes</taxon>
        <taxon>Saprolegniales</taxon>
        <taxon>Achlyaceae</taxon>
        <taxon>Achlya</taxon>
    </lineage>
</organism>
<accession>A0A1V9Z666</accession>
<protein>
    <recommendedName>
        <fullName evidence="4">Transmembrane protein</fullName>
    </recommendedName>
</protein>
<reference evidence="2 3" key="1">
    <citation type="journal article" date="2014" name="Genome Biol. Evol.">
        <title>The secreted proteins of Achlya hypogyna and Thraustotheca clavata identify the ancestral oomycete secretome and reveal gene acquisitions by horizontal gene transfer.</title>
        <authorList>
            <person name="Misner I."/>
            <person name="Blouin N."/>
            <person name="Leonard G."/>
            <person name="Richards T.A."/>
            <person name="Lane C.E."/>
        </authorList>
    </citation>
    <scope>NUCLEOTIDE SEQUENCE [LARGE SCALE GENOMIC DNA]</scope>
    <source>
        <strain evidence="2 3">ATCC 48635</strain>
    </source>
</reference>
<name>A0A1V9Z666_ACHHY</name>
<feature type="transmembrane region" description="Helical" evidence="1">
    <location>
        <begin position="810"/>
        <end position="831"/>
    </location>
</feature>
<sequence>MLVRVGPAGDDTTPVRRRHHVVYFNKASIVFSFGFLLNLALMPLKAYLTEPFPWATLAIPTIAVSVGANETFASYETNALAFYQRRYNSSLLPPTSLYTYDADQDTDVLRLVVEPVIPAAFSFARLPGSPFYSRRGRACVRAFMTGQTNWSSLAFVELGLLVGEPSSVSGVWAEATKDGTTYLYFAAQLGRGSRTWLYVKFAYRCGLTIVIIHSMWAQYYRHYFHLLSNLETMGVGDDEKSTALEIVVGDPTALILQHTLVCTLFVVDFWCSVEIAGQSFVRLGQIQDLVTFAFAALYLSRTVWFAYLLLNVTGRLLRRLRLERLIAQVDPTTVAVAVLISVGPVTYMQSLSAFFVDVYHFLFVLPLPSSKAENYKEDCIAAAFYSLVIGFIPITYGFGKPIVAHFFRATRIQALLHNVRRNSVSIAPTHSAINVANNHFGTLAYNDWKHRALFNFVLMLDPARQSKRFVGGTIYALFQTHCHFQRNAAFSFRGSDCYVLAHQNDAVVSYRLSLCECLHLGDPLIKRKVAPDEAFGDITLDEAKGTVLLSVLFSLGFLFNLVLMPLKAYMAEPFPWTQLETPEINVAVGANETFAQYEANALAFFRARYTVHTLPESATYFYDSEQDVDVLRAKVPIVAATDFTFVRIPGSMFFSNRARRIFRDYNAGLLNGSSTAFVELGTVFGAPSSLSGVWVEPNSDGFVYFAAMLSRGTVAWLYCKLAFRCALTSYIIYELYHNYYRHYILLYANLRRFGTGDGTGQLEILVGDPTCLILQNTLVCALFVLDFWCSLEVVGQCFVRVDQSADGIKFALSTLYLARTVWFAYLTLNLMGHILRWCQGEHRFAQVDPTSVAIAVAIVVGPLTFVQLRLEVFVTIYHALFTVVLPADRMDDYKEDALPVVFYSCLVGLLPIGFGLGFPVLRRGCRRLFQILRFCNIAVALDQPFRRSSVRPSRLLGLKGTLKGGDFGLLSYNDWKHRVLFWVALGWCHQARRMEKVFKGGSIYMLFKTHHNLQRNAAFSFRGSDCYVLAHNPHNIVSYRLSLCDALHLKHQNSVIYRLRPMAAFGQIVLNVDNKVAIHFGAGKSHWIL</sequence>
<comment type="caution">
    <text evidence="2">The sequence shown here is derived from an EMBL/GenBank/DDBJ whole genome shotgun (WGS) entry which is preliminary data.</text>
</comment>
<feature type="transmembrane region" description="Helical" evidence="1">
    <location>
        <begin position="852"/>
        <end position="880"/>
    </location>
</feature>